<evidence type="ECO:0000259" key="1">
    <source>
        <dbReference type="Pfam" id="PF25597"/>
    </source>
</evidence>
<protein>
    <recommendedName>
        <fullName evidence="1">Retroviral polymerase SH3-like domain-containing protein</fullName>
    </recommendedName>
</protein>
<proteinExistence type="predicted"/>
<sequence length="145" mass="17024">MKERYELLSILMSFSKEVKNQFGKIFFFQTKLICLQKESYINPQWYSWKNRHLVETVRTLHLNANVPVNHWGEAVLAACFLINQMPSASLENQIPHSILFPKDKMYHVPPRVFGYICFVHDVCRDKLSARAIKCVFLGYSRLQKG</sequence>
<dbReference type="InterPro" id="IPR039537">
    <property type="entry name" value="Retrotran_Ty1/copia-like"/>
</dbReference>
<accession>A0A371FSA5</accession>
<feature type="domain" description="Retroviral polymerase SH3-like" evidence="1">
    <location>
        <begin position="116"/>
        <end position="145"/>
    </location>
</feature>
<dbReference type="SUPFAM" id="SSF53098">
    <property type="entry name" value="Ribonuclease H-like"/>
    <property type="match status" value="1"/>
</dbReference>
<dbReference type="InterPro" id="IPR057670">
    <property type="entry name" value="SH3_retrovirus"/>
</dbReference>
<dbReference type="PANTHER" id="PTHR42648">
    <property type="entry name" value="TRANSPOSASE, PUTATIVE-RELATED"/>
    <property type="match status" value="1"/>
</dbReference>
<comment type="caution">
    <text evidence="2">The sequence shown here is derived from an EMBL/GenBank/DDBJ whole genome shotgun (WGS) entry which is preliminary data.</text>
</comment>
<feature type="non-terminal residue" evidence="2">
    <location>
        <position position="1"/>
    </location>
</feature>
<keyword evidence="3" id="KW-1185">Reference proteome</keyword>
<dbReference type="Proteomes" id="UP000257109">
    <property type="component" value="Unassembled WGS sequence"/>
</dbReference>
<dbReference type="InterPro" id="IPR012337">
    <property type="entry name" value="RNaseH-like_sf"/>
</dbReference>
<dbReference type="EMBL" id="QJKJ01008062">
    <property type="protein sequence ID" value="RDX80943.1"/>
    <property type="molecule type" value="Genomic_DNA"/>
</dbReference>
<reference evidence="2" key="1">
    <citation type="submission" date="2018-05" db="EMBL/GenBank/DDBJ databases">
        <title>Draft genome of Mucuna pruriens seed.</title>
        <authorList>
            <person name="Nnadi N.E."/>
            <person name="Vos R."/>
            <person name="Hasami M.H."/>
            <person name="Devisetty U.K."/>
            <person name="Aguiy J.C."/>
        </authorList>
    </citation>
    <scope>NUCLEOTIDE SEQUENCE [LARGE SCALE GENOMIC DNA]</scope>
    <source>
        <strain evidence="2">JCA_2017</strain>
    </source>
</reference>
<evidence type="ECO:0000313" key="3">
    <source>
        <dbReference type="Proteomes" id="UP000257109"/>
    </source>
</evidence>
<name>A0A371FSA5_MUCPR</name>
<gene>
    <name evidence="2" type="ORF">CR513_38451</name>
</gene>
<organism evidence="2 3">
    <name type="scientific">Mucuna pruriens</name>
    <name type="common">Velvet bean</name>
    <name type="synonym">Dolichos pruriens</name>
    <dbReference type="NCBI Taxonomy" id="157652"/>
    <lineage>
        <taxon>Eukaryota</taxon>
        <taxon>Viridiplantae</taxon>
        <taxon>Streptophyta</taxon>
        <taxon>Embryophyta</taxon>
        <taxon>Tracheophyta</taxon>
        <taxon>Spermatophyta</taxon>
        <taxon>Magnoliopsida</taxon>
        <taxon>eudicotyledons</taxon>
        <taxon>Gunneridae</taxon>
        <taxon>Pentapetalae</taxon>
        <taxon>rosids</taxon>
        <taxon>fabids</taxon>
        <taxon>Fabales</taxon>
        <taxon>Fabaceae</taxon>
        <taxon>Papilionoideae</taxon>
        <taxon>50 kb inversion clade</taxon>
        <taxon>NPAAA clade</taxon>
        <taxon>indigoferoid/millettioid clade</taxon>
        <taxon>Phaseoleae</taxon>
        <taxon>Mucuna</taxon>
    </lineage>
</organism>
<evidence type="ECO:0000313" key="2">
    <source>
        <dbReference type="EMBL" id="RDX80943.1"/>
    </source>
</evidence>
<dbReference type="PANTHER" id="PTHR42648:SF31">
    <property type="entry name" value="RNA-DIRECTED DNA POLYMERASE"/>
    <property type="match status" value="1"/>
</dbReference>
<dbReference type="Pfam" id="PF25597">
    <property type="entry name" value="SH3_retrovirus"/>
    <property type="match status" value="1"/>
</dbReference>
<dbReference type="AlphaFoldDB" id="A0A371FSA5"/>
<dbReference type="OrthoDB" id="1749397at2759"/>